<protein>
    <submittedName>
        <fullName evidence="4">Acyl-coenzyme A thioesterase 13</fullName>
    </submittedName>
</protein>
<name>A0A834W9K2_9FABA</name>
<dbReference type="GO" id="GO:0047617">
    <property type="term" value="F:fatty acyl-CoA hydrolase activity"/>
    <property type="evidence" value="ECO:0007669"/>
    <property type="project" value="InterPro"/>
</dbReference>
<dbReference type="InterPro" id="IPR006683">
    <property type="entry name" value="Thioestr_dom"/>
</dbReference>
<dbReference type="AlphaFoldDB" id="A0A834W9K2"/>
<dbReference type="PANTHER" id="PTHR21660">
    <property type="entry name" value="THIOESTERASE SUPERFAMILY MEMBER-RELATED"/>
    <property type="match status" value="1"/>
</dbReference>
<dbReference type="CDD" id="cd03443">
    <property type="entry name" value="PaaI_thioesterase"/>
    <property type="match status" value="1"/>
</dbReference>
<evidence type="ECO:0000313" key="5">
    <source>
        <dbReference type="Proteomes" id="UP000634136"/>
    </source>
</evidence>
<comment type="similarity">
    <text evidence="1">Belongs to the thioesterase PaaI family.</text>
</comment>
<keyword evidence="2" id="KW-0378">Hydrolase</keyword>
<gene>
    <name evidence="4" type="ORF">G2W53_028221</name>
</gene>
<keyword evidence="5" id="KW-1185">Reference proteome</keyword>
<dbReference type="InterPro" id="IPR039298">
    <property type="entry name" value="ACOT13"/>
</dbReference>
<dbReference type="EMBL" id="JAAIUW010000009">
    <property type="protein sequence ID" value="KAF7814252.1"/>
    <property type="molecule type" value="Genomic_DNA"/>
</dbReference>
<evidence type="ECO:0000256" key="1">
    <source>
        <dbReference type="ARBA" id="ARBA00008324"/>
    </source>
</evidence>
<evidence type="ECO:0000259" key="3">
    <source>
        <dbReference type="Pfam" id="PF03061"/>
    </source>
</evidence>
<evidence type="ECO:0000313" key="4">
    <source>
        <dbReference type="EMBL" id="KAF7814252.1"/>
    </source>
</evidence>
<dbReference type="OrthoDB" id="46529at2759"/>
<organism evidence="4 5">
    <name type="scientific">Senna tora</name>
    <dbReference type="NCBI Taxonomy" id="362788"/>
    <lineage>
        <taxon>Eukaryota</taxon>
        <taxon>Viridiplantae</taxon>
        <taxon>Streptophyta</taxon>
        <taxon>Embryophyta</taxon>
        <taxon>Tracheophyta</taxon>
        <taxon>Spermatophyta</taxon>
        <taxon>Magnoliopsida</taxon>
        <taxon>eudicotyledons</taxon>
        <taxon>Gunneridae</taxon>
        <taxon>Pentapetalae</taxon>
        <taxon>rosids</taxon>
        <taxon>fabids</taxon>
        <taxon>Fabales</taxon>
        <taxon>Fabaceae</taxon>
        <taxon>Caesalpinioideae</taxon>
        <taxon>Cassia clade</taxon>
        <taxon>Senna</taxon>
    </lineage>
</organism>
<feature type="domain" description="Thioesterase" evidence="3">
    <location>
        <begin position="43"/>
        <end position="105"/>
    </location>
</feature>
<dbReference type="InterPro" id="IPR029069">
    <property type="entry name" value="HotDog_dom_sf"/>
</dbReference>
<proteinExistence type="inferred from homology"/>
<dbReference type="Proteomes" id="UP000634136">
    <property type="component" value="Unassembled WGS sequence"/>
</dbReference>
<comment type="caution">
    <text evidence="4">The sequence shown here is derived from an EMBL/GenBank/DDBJ whole genome shotgun (WGS) entry which is preliminary data.</text>
</comment>
<evidence type="ECO:0000256" key="2">
    <source>
        <dbReference type="ARBA" id="ARBA00022801"/>
    </source>
</evidence>
<accession>A0A834W9K2</accession>
<reference evidence="4" key="1">
    <citation type="submission" date="2020-09" db="EMBL/GenBank/DDBJ databases">
        <title>Genome-Enabled Discovery of Anthraquinone Biosynthesis in Senna tora.</title>
        <authorList>
            <person name="Kang S.-H."/>
            <person name="Pandey R.P."/>
            <person name="Lee C.-M."/>
            <person name="Sim J.-S."/>
            <person name="Jeong J.-T."/>
            <person name="Choi B.-S."/>
            <person name="Jung M."/>
            <person name="Ginzburg D."/>
            <person name="Zhao K."/>
            <person name="Won S.Y."/>
            <person name="Oh T.-J."/>
            <person name="Yu Y."/>
            <person name="Kim N.-H."/>
            <person name="Lee O.R."/>
            <person name="Lee T.-H."/>
            <person name="Bashyal P."/>
            <person name="Kim T.-S."/>
            <person name="Lee W.-H."/>
            <person name="Kawkins C."/>
            <person name="Kim C.-K."/>
            <person name="Kim J.S."/>
            <person name="Ahn B.O."/>
            <person name="Rhee S.Y."/>
            <person name="Sohng J.K."/>
        </authorList>
    </citation>
    <scope>NUCLEOTIDE SEQUENCE</scope>
    <source>
        <tissue evidence="4">Leaf</tissue>
    </source>
</reference>
<dbReference type="Gene3D" id="3.10.129.10">
    <property type="entry name" value="Hotdog Thioesterase"/>
    <property type="match status" value="1"/>
</dbReference>
<dbReference type="SUPFAM" id="SSF54637">
    <property type="entry name" value="Thioesterase/thiol ester dehydrase-isomerase"/>
    <property type="match status" value="1"/>
</dbReference>
<dbReference type="PANTHER" id="PTHR21660:SF1">
    <property type="entry name" value="ACYL-COENZYME A THIOESTERASE 13"/>
    <property type="match status" value="1"/>
</dbReference>
<dbReference type="Pfam" id="PF03061">
    <property type="entry name" value="4HBT"/>
    <property type="match status" value="1"/>
</dbReference>
<sequence length="132" mass="14385">MADSSPLQLSLNMLRDLSNGTYGQEIAVLSSKGIRVVNARRAIATLIDNVGSLATYSLVPAFNVSVDFSISFFSTAKLQEEVEIEAKVVGKKERLSCVVVQVRNKLNAQLIALGKQWMAATFININNQPSKL</sequence>